<evidence type="ECO:0000256" key="1">
    <source>
        <dbReference type="ARBA" id="ARBA00009764"/>
    </source>
</evidence>
<dbReference type="InterPro" id="IPR010809">
    <property type="entry name" value="FliD_C"/>
</dbReference>
<organism evidence="8 9">
    <name type="scientific">Paraburkholderia solitsugae</name>
    <dbReference type="NCBI Taxonomy" id="2675748"/>
    <lineage>
        <taxon>Bacteria</taxon>
        <taxon>Pseudomonadati</taxon>
        <taxon>Pseudomonadota</taxon>
        <taxon>Betaproteobacteria</taxon>
        <taxon>Burkholderiales</taxon>
        <taxon>Burkholderiaceae</taxon>
        <taxon>Paraburkholderia</taxon>
    </lineage>
</organism>
<reference evidence="8 9" key="1">
    <citation type="submission" date="2019-11" db="EMBL/GenBank/DDBJ databases">
        <title>Metabolism of dissolved organic matter in forest soils.</title>
        <authorList>
            <person name="Cyle K.T."/>
            <person name="Wilhelm R.C."/>
            <person name="Martinez C.E."/>
        </authorList>
    </citation>
    <scope>NUCLEOTIDE SEQUENCE [LARGE SCALE GENOMIC DNA]</scope>
    <source>
        <strain evidence="8 9">1N</strain>
    </source>
</reference>
<keyword evidence="8" id="KW-0969">Cilium</keyword>
<dbReference type="Pfam" id="PF02465">
    <property type="entry name" value="FliD_N"/>
    <property type="match status" value="1"/>
</dbReference>
<feature type="domain" description="Flagellar hook-associated protein 2 N-terminal" evidence="6">
    <location>
        <begin position="35"/>
        <end position="131"/>
    </location>
</feature>
<dbReference type="RefSeq" id="WP_172313007.1">
    <property type="nucleotide sequence ID" value="NZ_WOEY01000081.1"/>
</dbReference>
<comment type="similarity">
    <text evidence="1 5">Belongs to the FliD family.</text>
</comment>
<evidence type="ECO:0000256" key="5">
    <source>
        <dbReference type="RuleBase" id="RU362066"/>
    </source>
</evidence>
<dbReference type="Pfam" id="PF07196">
    <property type="entry name" value="Flagellin_IN"/>
    <property type="match status" value="1"/>
</dbReference>
<accession>A0ABX2BUF9</accession>
<dbReference type="PANTHER" id="PTHR30288:SF0">
    <property type="entry name" value="FLAGELLAR HOOK-ASSOCIATED PROTEIN 2"/>
    <property type="match status" value="1"/>
</dbReference>
<proteinExistence type="inferred from homology"/>
<gene>
    <name evidence="8" type="primary">fliD</name>
    <name evidence="8" type="ORF">GNZ12_20385</name>
</gene>
<evidence type="ECO:0000256" key="3">
    <source>
        <dbReference type="ARBA" id="ARBA00023054"/>
    </source>
</evidence>
<keyword evidence="3" id="KW-0175">Coiled coil</keyword>
<comment type="caution">
    <text evidence="8">The sequence shown here is derived from an EMBL/GenBank/DDBJ whole genome shotgun (WGS) entry which is preliminary data.</text>
</comment>
<evidence type="ECO:0000259" key="6">
    <source>
        <dbReference type="Pfam" id="PF02465"/>
    </source>
</evidence>
<comment type="subunit">
    <text evidence="2 5">Homopentamer.</text>
</comment>
<dbReference type="InterPro" id="IPR003481">
    <property type="entry name" value="FliD_N"/>
</dbReference>
<dbReference type="PANTHER" id="PTHR30288">
    <property type="entry name" value="FLAGELLAR CAP/ASSEMBLY PROTEIN FLID"/>
    <property type="match status" value="1"/>
</dbReference>
<evidence type="ECO:0000313" key="8">
    <source>
        <dbReference type="EMBL" id="NPT43618.1"/>
    </source>
</evidence>
<evidence type="ECO:0000256" key="2">
    <source>
        <dbReference type="ARBA" id="ARBA00011255"/>
    </source>
</evidence>
<dbReference type="InterPro" id="IPR010810">
    <property type="entry name" value="Flagellin_hook_IN_motif"/>
</dbReference>
<protein>
    <recommendedName>
        <fullName evidence="5">Flagellar hook-associated protein 2</fullName>
        <shortName evidence="5">HAP2</shortName>
    </recommendedName>
    <alternativeName>
        <fullName evidence="5">Flagellar cap protein</fullName>
    </alternativeName>
</protein>
<keyword evidence="8" id="KW-0966">Cell projection</keyword>
<evidence type="ECO:0000259" key="7">
    <source>
        <dbReference type="Pfam" id="PF07195"/>
    </source>
</evidence>
<dbReference type="EMBL" id="WOEY01000081">
    <property type="protein sequence ID" value="NPT43618.1"/>
    <property type="molecule type" value="Genomic_DNA"/>
</dbReference>
<keyword evidence="8" id="KW-0282">Flagellum</keyword>
<dbReference type="Pfam" id="PF07195">
    <property type="entry name" value="FliD_C"/>
    <property type="match status" value="1"/>
</dbReference>
<name>A0ABX2BUF9_9BURK</name>
<evidence type="ECO:0000313" key="9">
    <source>
        <dbReference type="Proteomes" id="UP000652198"/>
    </source>
</evidence>
<comment type="function">
    <text evidence="5">Required for morphogenesis and for the elongation of the flagellar filament by facilitating polymerization of the flagellin monomers at the tip of growing filament. Forms a capping structure, which prevents flagellin subunits (transported through the central channel of the flagellum) from leaking out without polymerization at the distal end.</text>
</comment>
<keyword evidence="9" id="KW-1185">Reference proteome</keyword>
<comment type="subcellular location">
    <subcellularLocation>
        <location evidence="5">Secreted</location>
    </subcellularLocation>
    <subcellularLocation>
        <location evidence="5">Bacterial flagellum</location>
    </subcellularLocation>
</comment>
<sequence>MSTITTTSVNSATSNAQSQLQQAAQSIISGSTGNSTMDVASLVSALVNAKTAGQTAALKAKQTSESTVLSAYGALSSALSALQAAIKSLSDGTTLSTFGATASGKGMDPKAGPGAVAGSYTIDVKQIAASQSLSSAAFDATAKLGTGKLTIEVGGKSMDVTVDSTNNTLTGIANAINKAGNNPGVTATIVTGTGGAHLVLRSTTTGAANTINVSTGDVQNDNGLSSLGVTSTPGANGAASSIVSSDTNKAWRQSEAAQDALFTVGGIEASSSSNAVTSAISGVTLNLSSAAVGTTQTLTIASDTTAQNTAITNFANLYNTVVTTINSLSSYDKSSKTGGALLGDSTLTTIKNTLASIIGGGGGVGTGTSAVGLASIGISLKGDPADGTLVIDNKKLTASLSSSPAQVAALFNSTNGLGVKLNKSITDFVKTGGIIDTRSTALNADLKSITAQQTTLANYSAALTKQYQNQFTALNTLMATMNNNANYLTALFGGPKSAGALASNK</sequence>
<dbReference type="InterPro" id="IPR040026">
    <property type="entry name" value="FliD"/>
</dbReference>
<keyword evidence="4 5" id="KW-0975">Bacterial flagellum</keyword>
<feature type="domain" description="Flagellar hook-associated protein 2 C-terminal" evidence="7">
    <location>
        <begin position="257"/>
        <end position="483"/>
    </location>
</feature>
<keyword evidence="5" id="KW-0964">Secreted</keyword>
<dbReference type="Proteomes" id="UP000652198">
    <property type="component" value="Unassembled WGS sequence"/>
</dbReference>
<evidence type="ECO:0000256" key="4">
    <source>
        <dbReference type="ARBA" id="ARBA00023143"/>
    </source>
</evidence>